<dbReference type="InterPro" id="IPR057326">
    <property type="entry name" value="KR_dom"/>
</dbReference>
<evidence type="ECO:0000256" key="2">
    <source>
        <dbReference type="ARBA" id="ARBA00023002"/>
    </source>
</evidence>
<reference evidence="5 6" key="1">
    <citation type="journal article" date="2011" name="J. Bacteriol.">
        <title>Genome sequence of Salinisphaera shabanensis, a gammaproteobacterium from the harsh, variable environment of the brine-seawater interface of the Shaban Deep in the Red Sea.</title>
        <authorList>
            <person name="Antunes A."/>
            <person name="Alam I."/>
            <person name="Bajic V.B."/>
            <person name="Stingl U."/>
        </authorList>
    </citation>
    <scope>NUCLEOTIDE SEQUENCE [LARGE SCALE GENOMIC DNA]</scope>
    <source>
        <strain evidence="5 6">E1L3A</strain>
    </source>
</reference>
<dbReference type="GO" id="GO:0016020">
    <property type="term" value="C:membrane"/>
    <property type="evidence" value="ECO:0007669"/>
    <property type="project" value="TreeGrafter"/>
</dbReference>
<dbReference type="AlphaFoldDB" id="U2EKS4"/>
<evidence type="ECO:0000259" key="4">
    <source>
        <dbReference type="SMART" id="SM00822"/>
    </source>
</evidence>
<dbReference type="PANTHER" id="PTHR44196">
    <property type="entry name" value="DEHYDROGENASE/REDUCTASE SDR FAMILY MEMBER 7B"/>
    <property type="match status" value="1"/>
</dbReference>
<comment type="similarity">
    <text evidence="1 3">Belongs to the short-chain dehydrogenases/reductases (SDR) family.</text>
</comment>
<reference evidence="5 6" key="2">
    <citation type="journal article" date="2013" name="PLoS ONE">
        <title>INDIGO - INtegrated Data Warehouse of MIcrobial GenOmes with Examples from the Red Sea Extremophiles.</title>
        <authorList>
            <person name="Alam I."/>
            <person name="Antunes A."/>
            <person name="Kamau A.A."/>
            <person name="Ba Alawi W."/>
            <person name="Kalkatawi M."/>
            <person name="Stingl U."/>
            <person name="Bajic V.B."/>
        </authorList>
    </citation>
    <scope>NUCLEOTIDE SEQUENCE [LARGE SCALE GENOMIC DNA]</scope>
    <source>
        <strain evidence="5 6">E1L3A</strain>
    </source>
</reference>
<evidence type="ECO:0000256" key="3">
    <source>
        <dbReference type="RuleBase" id="RU000363"/>
    </source>
</evidence>
<proteinExistence type="inferred from homology"/>
<protein>
    <submittedName>
        <fullName evidence="5">Oxidoreductase short-chain dehydrogenase-reductase family protein</fullName>
        <ecNumber evidence="5">1.1.1.100</ecNumber>
    </submittedName>
</protein>
<sequence>MPNYTLITGASSGIGESLAREYAEGGYDLILTARRTDRLEKLAGQLREQHGRTVEVISADLGNPDGVAELADTIIARGWALMGLVNNAGFGDSGAFSKRPREKQLAMIQVNVTALVDLTHRLLPTLERAQAPFIINVASVAAFQAGPNMAVYYASKAFVLSFSESLSEELRGRVSVSALCPGPTASEFAERAEASKANLFKMGTMSSQKVAAIGIKNHRNTIVVPGVRNKLMVWGGKITPRALLRRIAYRINS</sequence>
<comment type="caution">
    <text evidence="5">The sequence shown here is derived from an EMBL/GenBank/DDBJ whole genome shotgun (WGS) entry which is preliminary data.</text>
</comment>
<dbReference type="Proteomes" id="UP000006242">
    <property type="component" value="Unassembled WGS sequence"/>
</dbReference>
<dbReference type="EMBL" id="AFNV02000014">
    <property type="protein sequence ID" value="ERJ18857.1"/>
    <property type="molecule type" value="Genomic_DNA"/>
</dbReference>
<organism evidence="5 6">
    <name type="scientific">Salinisphaera shabanensis E1L3A</name>
    <dbReference type="NCBI Taxonomy" id="1033802"/>
    <lineage>
        <taxon>Bacteria</taxon>
        <taxon>Pseudomonadati</taxon>
        <taxon>Pseudomonadota</taxon>
        <taxon>Gammaproteobacteria</taxon>
        <taxon>Salinisphaerales</taxon>
        <taxon>Salinisphaeraceae</taxon>
        <taxon>Salinisphaera</taxon>
    </lineage>
</organism>
<feature type="domain" description="Ketoreductase" evidence="4">
    <location>
        <begin position="3"/>
        <end position="188"/>
    </location>
</feature>
<dbReference type="OrthoDB" id="9810734at2"/>
<dbReference type="RefSeq" id="WP_006912497.1">
    <property type="nucleotide sequence ID" value="NZ_AFNV02000014.1"/>
</dbReference>
<dbReference type="Pfam" id="PF00106">
    <property type="entry name" value="adh_short"/>
    <property type="match status" value="1"/>
</dbReference>
<dbReference type="InterPro" id="IPR002347">
    <property type="entry name" value="SDR_fam"/>
</dbReference>
<dbReference type="eggNOG" id="COG0300">
    <property type="taxonomic scope" value="Bacteria"/>
</dbReference>
<accession>U2EKS4</accession>
<dbReference type="Gene3D" id="3.40.50.720">
    <property type="entry name" value="NAD(P)-binding Rossmann-like Domain"/>
    <property type="match status" value="1"/>
</dbReference>
<evidence type="ECO:0000256" key="1">
    <source>
        <dbReference type="ARBA" id="ARBA00006484"/>
    </source>
</evidence>
<keyword evidence="2 5" id="KW-0560">Oxidoreductase</keyword>
<dbReference type="EC" id="1.1.1.100" evidence="5"/>
<dbReference type="InterPro" id="IPR036291">
    <property type="entry name" value="NAD(P)-bd_dom_sf"/>
</dbReference>
<dbReference type="PIRSF" id="PIRSF000126">
    <property type="entry name" value="11-beta-HSD1"/>
    <property type="match status" value="1"/>
</dbReference>
<dbReference type="PANTHER" id="PTHR44196:SF2">
    <property type="entry name" value="SHORT-CHAIN DEHYDROGENASE-RELATED"/>
    <property type="match status" value="1"/>
</dbReference>
<name>U2EKS4_9GAMM</name>
<keyword evidence="6" id="KW-1185">Reference proteome</keyword>
<evidence type="ECO:0000313" key="6">
    <source>
        <dbReference type="Proteomes" id="UP000006242"/>
    </source>
</evidence>
<evidence type="ECO:0000313" key="5">
    <source>
        <dbReference type="EMBL" id="ERJ18857.1"/>
    </source>
</evidence>
<dbReference type="PRINTS" id="PR00080">
    <property type="entry name" value="SDRFAMILY"/>
</dbReference>
<dbReference type="PRINTS" id="PR00081">
    <property type="entry name" value="GDHRDH"/>
</dbReference>
<dbReference type="GO" id="GO:0004316">
    <property type="term" value="F:3-oxoacyl-[acyl-carrier-protein] reductase (NADPH) activity"/>
    <property type="evidence" value="ECO:0007669"/>
    <property type="project" value="UniProtKB-EC"/>
</dbReference>
<dbReference type="STRING" id="1033802.SSPSH_002150"/>
<gene>
    <name evidence="5" type="ORF">SSPSH_002150</name>
</gene>
<dbReference type="SUPFAM" id="SSF51735">
    <property type="entry name" value="NAD(P)-binding Rossmann-fold domains"/>
    <property type="match status" value="1"/>
</dbReference>
<dbReference type="SMART" id="SM00822">
    <property type="entry name" value="PKS_KR"/>
    <property type="match status" value="1"/>
</dbReference>